<dbReference type="Proteomes" id="UP000600918">
    <property type="component" value="Unassembled WGS sequence"/>
</dbReference>
<keyword evidence="2" id="KW-1185">Reference proteome</keyword>
<name>A0A834PH66_VESPE</name>
<reference evidence="1" key="1">
    <citation type="journal article" date="2020" name="G3 (Bethesda)">
        <title>High-Quality Assemblies for Three Invasive Social Wasps from the &lt;i&gt;Vespula&lt;/i&gt; Genus.</title>
        <authorList>
            <person name="Harrop T.W.R."/>
            <person name="Guhlin J."/>
            <person name="McLaughlin G.M."/>
            <person name="Permina E."/>
            <person name="Stockwell P."/>
            <person name="Gilligan J."/>
            <person name="Le Lec M.F."/>
            <person name="Gruber M.A.M."/>
            <person name="Quinn O."/>
            <person name="Lovegrove M."/>
            <person name="Duncan E.J."/>
            <person name="Remnant E.J."/>
            <person name="Van Eeckhoven J."/>
            <person name="Graham B."/>
            <person name="Knapp R.A."/>
            <person name="Langford K.W."/>
            <person name="Kronenberg Z."/>
            <person name="Press M.O."/>
            <person name="Eacker S.M."/>
            <person name="Wilson-Rankin E.E."/>
            <person name="Purcell J."/>
            <person name="Lester P.J."/>
            <person name="Dearden P.K."/>
        </authorList>
    </citation>
    <scope>NUCLEOTIDE SEQUENCE</scope>
    <source>
        <strain evidence="1">Volc-1</strain>
    </source>
</reference>
<evidence type="ECO:0000313" key="2">
    <source>
        <dbReference type="Proteomes" id="UP000600918"/>
    </source>
</evidence>
<dbReference type="EMBL" id="JACSDY010000001">
    <property type="protein sequence ID" value="KAF7439659.1"/>
    <property type="molecule type" value="Genomic_DNA"/>
</dbReference>
<organism evidence="1 2">
    <name type="scientific">Vespula pensylvanica</name>
    <name type="common">Western yellow jacket</name>
    <name type="synonym">Wasp</name>
    <dbReference type="NCBI Taxonomy" id="30213"/>
    <lineage>
        <taxon>Eukaryota</taxon>
        <taxon>Metazoa</taxon>
        <taxon>Ecdysozoa</taxon>
        <taxon>Arthropoda</taxon>
        <taxon>Hexapoda</taxon>
        <taxon>Insecta</taxon>
        <taxon>Pterygota</taxon>
        <taxon>Neoptera</taxon>
        <taxon>Endopterygota</taxon>
        <taxon>Hymenoptera</taxon>
        <taxon>Apocrita</taxon>
        <taxon>Aculeata</taxon>
        <taxon>Vespoidea</taxon>
        <taxon>Vespidae</taxon>
        <taxon>Vespinae</taxon>
        <taxon>Vespula</taxon>
    </lineage>
</organism>
<proteinExistence type="predicted"/>
<sequence>MDRALLDTRAGKSNNGPIDVERSRPNVATARLFFVDSLKEFATGNDDSLEIAALGSDRRAARLTSADSSLREGHLFRPSGSYGAVPHPCPETVTSLALHSMELAIPLFPIHEFPLLPSSIAESSGTSYRAPIRELVASRDVAFQGRKLPPSKTPPPTVLEFVLVSFASSAENFTNL</sequence>
<gene>
    <name evidence="1" type="ORF">H0235_002050</name>
</gene>
<accession>A0A834PH66</accession>
<comment type="caution">
    <text evidence="1">The sequence shown here is derived from an EMBL/GenBank/DDBJ whole genome shotgun (WGS) entry which is preliminary data.</text>
</comment>
<dbReference type="AlphaFoldDB" id="A0A834PH66"/>
<protein>
    <submittedName>
        <fullName evidence="1">Uncharacterized protein</fullName>
    </submittedName>
</protein>
<evidence type="ECO:0000313" key="1">
    <source>
        <dbReference type="EMBL" id="KAF7439659.1"/>
    </source>
</evidence>